<keyword evidence="1" id="KW-0472">Membrane</keyword>
<keyword evidence="3" id="KW-1185">Reference proteome</keyword>
<dbReference type="EMBL" id="BAAAQN010000014">
    <property type="protein sequence ID" value="GAA2028253.1"/>
    <property type="molecule type" value="Genomic_DNA"/>
</dbReference>
<comment type="caution">
    <text evidence="2">The sequence shown here is derived from an EMBL/GenBank/DDBJ whole genome shotgun (WGS) entry which is preliminary data.</text>
</comment>
<name>A0ABP5FJU9_9ACTN</name>
<keyword evidence="1" id="KW-1133">Transmembrane helix</keyword>
<feature type="transmembrane region" description="Helical" evidence="1">
    <location>
        <begin position="53"/>
        <end position="74"/>
    </location>
</feature>
<proteinExistence type="predicted"/>
<evidence type="ECO:0000313" key="2">
    <source>
        <dbReference type="EMBL" id="GAA2028253.1"/>
    </source>
</evidence>
<accession>A0ABP5FJU9</accession>
<evidence type="ECO:0000313" key="3">
    <source>
        <dbReference type="Proteomes" id="UP001500751"/>
    </source>
</evidence>
<dbReference type="Proteomes" id="UP001500751">
    <property type="component" value="Unassembled WGS sequence"/>
</dbReference>
<gene>
    <name evidence="2" type="ORF">GCM10009839_29110</name>
</gene>
<protein>
    <submittedName>
        <fullName evidence="2">Uncharacterized protein</fullName>
    </submittedName>
</protein>
<keyword evidence="1" id="KW-0812">Transmembrane</keyword>
<evidence type="ECO:0000256" key="1">
    <source>
        <dbReference type="SAM" id="Phobius"/>
    </source>
</evidence>
<organism evidence="2 3">
    <name type="scientific">Catenulispora yoronensis</name>
    <dbReference type="NCBI Taxonomy" id="450799"/>
    <lineage>
        <taxon>Bacteria</taxon>
        <taxon>Bacillati</taxon>
        <taxon>Actinomycetota</taxon>
        <taxon>Actinomycetes</taxon>
        <taxon>Catenulisporales</taxon>
        <taxon>Catenulisporaceae</taxon>
        <taxon>Catenulispora</taxon>
    </lineage>
</organism>
<sequence length="241" mass="25267">MSGGDLKQDIATGPRARELLAGGMPGFVAAPIATVTGRAVAAEDRYHRRARMAVGIGVVVAAVFGALLIGPIFGRWPASDHVRQPAIAAGGRAESALDARLQALARVEGELKAAHAGATTGVGVPGIDYATGVQSPVSDADQLTVIVYRVPGRDSTLERDAEAAARPFYVVFRDSVLNAAEVSALGARLAADRDFWQKQGLDFVGRVEVDGTITISCHDPGRVVPAVERYYGYDGRVFVGN</sequence>
<feature type="transmembrane region" description="Helical" evidence="1">
    <location>
        <begin position="20"/>
        <end position="41"/>
    </location>
</feature>
<reference evidence="3" key="1">
    <citation type="journal article" date="2019" name="Int. J. Syst. Evol. Microbiol.">
        <title>The Global Catalogue of Microorganisms (GCM) 10K type strain sequencing project: providing services to taxonomists for standard genome sequencing and annotation.</title>
        <authorList>
            <consortium name="The Broad Institute Genomics Platform"/>
            <consortium name="The Broad Institute Genome Sequencing Center for Infectious Disease"/>
            <person name="Wu L."/>
            <person name="Ma J."/>
        </authorList>
    </citation>
    <scope>NUCLEOTIDE SEQUENCE [LARGE SCALE GENOMIC DNA]</scope>
    <source>
        <strain evidence="3">JCM 16014</strain>
    </source>
</reference>